<name>A0ABW4N0J8_9CAUL</name>
<evidence type="ECO:0000256" key="1">
    <source>
        <dbReference type="SAM" id="MobiDB-lite"/>
    </source>
</evidence>
<comment type="caution">
    <text evidence="2">The sequence shown here is derived from an EMBL/GenBank/DDBJ whole genome shotgun (WGS) entry which is preliminary data.</text>
</comment>
<organism evidence="2 3">
    <name type="scientific">Phenylobacterium terrae</name>
    <dbReference type="NCBI Taxonomy" id="2665495"/>
    <lineage>
        <taxon>Bacteria</taxon>
        <taxon>Pseudomonadati</taxon>
        <taxon>Pseudomonadota</taxon>
        <taxon>Alphaproteobacteria</taxon>
        <taxon>Caulobacterales</taxon>
        <taxon>Caulobacteraceae</taxon>
        <taxon>Phenylobacterium</taxon>
    </lineage>
</organism>
<protein>
    <recommendedName>
        <fullName evidence="4">Pseudouridine synthase</fullName>
    </recommendedName>
</protein>
<keyword evidence="3" id="KW-1185">Reference proteome</keyword>
<feature type="compositionally biased region" description="Gly residues" evidence="1">
    <location>
        <begin position="1"/>
        <end position="25"/>
    </location>
</feature>
<gene>
    <name evidence="2" type="ORF">ACFSC0_10035</name>
</gene>
<evidence type="ECO:0008006" key="4">
    <source>
        <dbReference type="Google" id="ProtNLM"/>
    </source>
</evidence>
<sequence length="56" mass="5331">MAQGGRGGGAPGKGNPGGNRGGNRGGGKEAKPSGSGPRNSQQSHGKDPHRDQPGGG</sequence>
<dbReference type="RefSeq" id="WP_377283077.1">
    <property type="nucleotide sequence ID" value="NZ_JBHRSI010000008.1"/>
</dbReference>
<proteinExistence type="predicted"/>
<evidence type="ECO:0000313" key="2">
    <source>
        <dbReference type="EMBL" id="MFD1783732.1"/>
    </source>
</evidence>
<dbReference type="EMBL" id="JBHUEY010000001">
    <property type="protein sequence ID" value="MFD1783732.1"/>
    <property type="molecule type" value="Genomic_DNA"/>
</dbReference>
<feature type="region of interest" description="Disordered" evidence="1">
    <location>
        <begin position="1"/>
        <end position="56"/>
    </location>
</feature>
<feature type="compositionally biased region" description="Basic and acidic residues" evidence="1">
    <location>
        <begin position="44"/>
        <end position="56"/>
    </location>
</feature>
<accession>A0ABW4N0J8</accession>
<reference evidence="3" key="1">
    <citation type="journal article" date="2019" name="Int. J. Syst. Evol. Microbiol.">
        <title>The Global Catalogue of Microorganisms (GCM) 10K type strain sequencing project: providing services to taxonomists for standard genome sequencing and annotation.</title>
        <authorList>
            <consortium name="The Broad Institute Genomics Platform"/>
            <consortium name="The Broad Institute Genome Sequencing Center for Infectious Disease"/>
            <person name="Wu L."/>
            <person name="Ma J."/>
        </authorList>
    </citation>
    <scope>NUCLEOTIDE SEQUENCE [LARGE SCALE GENOMIC DNA]</scope>
    <source>
        <strain evidence="3">DFY28</strain>
    </source>
</reference>
<dbReference type="Proteomes" id="UP001597237">
    <property type="component" value="Unassembled WGS sequence"/>
</dbReference>
<evidence type="ECO:0000313" key="3">
    <source>
        <dbReference type="Proteomes" id="UP001597237"/>
    </source>
</evidence>